<dbReference type="InterPro" id="IPR002848">
    <property type="entry name" value="Translin_fam"/>
</dbReference>
<dbReference type="Proteomes" id="UP001295469">
    <property type="component" value="Chromosome C07"/>
</dbReference>
<dbReference type="AlphaFoldDB" id="A0A816MD44"/>
<name>A0A816MD44_BRANA</name>
<sequence>MSLPHLSKEKMGFSVDIYKFMAPKLKPQRLHQIAETGAEQLVKKARTMTTESSMKDAFSLYADYLNNFVCLLSSLPCRKARCFMGFCFLSRKIEPLRLGIESYRRSKVEMYEVETKGMNFQFGNSDSSSANSGFVYLCLNEKRERVVKASRDITMNSKKSHLSSSQVQEYVEAAMFYKFCVSGILYTLDEINSTLLPLSDPSLEPLQINILDYILGLADLTGELMRMAIGRISDGEVEFAQRICQFVRQIHRELLLVVPQMDDSYDMKSKIMVHFLSTCFSVNVRGSEYIPLLGDDAPTSFLLGARSLHLELKYTESDDCMRKLSGRRRKCQLWIRRGLVQETEISSGAIGAMLSADAATDCGLRFICVHFRVSFSPKFLCFLCVMKILKNCRRRMYEETSPEEMNVHMSIRTVPSFLGESDENIFEEICKSGTGKPTVIELLRKFYNPDEVITFDGFEINTFSWNGHRSNPGYDTMMLRQTVWFSIQWTGSWFTHRLSTIKNSFKNGINVEKRKKETLIDIKKWRIILLLNNS</sequence>
<gene>
    <name evidence="1" type="ORF">DARMORV10_C07P17630.1</name>
</gene>
<dbReference type="PANTHER" id="PTHR10741">
    <property type="entry name" value="TRANSLIN AND TRANSLIN ASSOCIATED PROTEIN X"/>
    <property type="match status" value="1"/>
</dbReference>
<evidence type="ECO:0000313" key="1">
    <source>
        <dbReference type="EMBL" id="CAF1972652.1"/>
    </source>
</evidence>
<proteinExistence type="predicted"/>
<accession>A0A816MD44</accession>
<dbReference type="SUPFAM" id="SSF74784">
    <property type="entry name" value="Translin"/>
    <property type="match status" value="1"/>
</dbReference>
<dbReference type="InterPro" id="IPR016069">
    <property type="entry name" value="Translin_C"/>
</dbReference>
<protein>
    <submittedName>
        <fullName evidence="1">(rape) hypothetical protein</fullName>
    </submittedName>
</protein>
<dbReference type="Gene3D" id="1.20.58.200">
    <property type="entry name" value="Translin, domain 2"/>
    <property type="match status" value="1"/>
</dbReference>
<dbReference type="CDD" id="cd14820">
    <property type="entry name" value="TRAX"/>
    <property type="match status" value="1"/>
</dbReference>
<dbReference type="Pfam" id="PF01997">
    <property type="entry name" value="Translin"/>
    <property type="match status" value="1"/>
</dbReference>
<dbReference type="GO" id="GO:0043565">
    <property type="term" value="F:sequence-specific DNA binding"/>
    <property type="evidence" value="ECO:0007669"/>
    <property type="project" value="InterPro"/>
</dbReference>
<organism evidence="1">
    <name type="scientific">Brassica napus</name>
    <name type="common">Rape</name>
    <dbReference type="NCBI Taxonomy" id="3708"/>
    <lineage>
        <taxon>Eukaryota</taxon>
        <taxon>Viridiplantae</taxon>
        <taxon>Streptophyta</taxon>
        <taxon>Embryophyta</taxon>
        <taxon>Tracheophyta</taxon>
        <taxon>Spermatophyta</taxon>
        <taxon>Magnoliopsida</taxon>
        <taxon>eudicotyledons</taxon>
        <taxon>Gunneridae</taxon>
        <taxon>Pentapetalae</taxon>
        <taxon>rosids</taxon>
        <taxon>malvids</taxon>
        <taxon>Brassicales</taxon>
        <taxon>Brassicaceae</taxon>
        <taxon>Brassiceae</taxon>
        <taxon>Brassica</taxon>
    </lineage>
</organism>
<reference evidence="1" key="1">
    <citation type="submission" date="2021-01" db="EMBL/GenBank/DDBJ databases">
        <authorList>
            <consortium name="Genoscope - CEA"/>
            <person name="William W."/>
        </authorList>
    </citation>
    <scope>NUCLEOTIDE SEQUENCE</scope>
</reference>
<dbReference type="EMBL" id="HG994371">
    <property type="protein sequence ID" value="CAF1972652.1"/>
    <property type="molecule type" value="Genomic_DNA"/>
</dbReference>
<dbReference type="InterPro" id="IPR036081">
    <property type="entry name" value="Translin_sf"/>
</dbReference>